<feature type="region of interest" description="Disordered" evidence="1">
    <location>
        <begin position="39"/>
        <end position="150"/>
    </location>
</feature>
<dbReference type="EMBL" id="JAVDXW010000001">
    <property type="protein sequence ID" value="MDR7301071.1"/>
    <property type="molecule type" value="Genomic_DNA"/>
</dbReference>
<keyword evidence="4" id="KW-1185">Reference proteome</keyword>
<dbReference type="RefSeq" id="WP_310270884.1">
    <property type="nucleotide sequence ID" value="NZ_JAVDXW010000001.1"/>
</dbReference>
<organism evidence="3 4">
    <name type="scientific">Haloactinomyces albus</name>
    <dbReference type="NCBI Taxonomy" id="1352928"/>
    <lineage>
        <taxon>Bacteria</taxon>
        <taxon>Bacillati</taxon>
        <taxon>Actinomycetota</taxon>
        <taxon>Actinomycetes</taxon>
        <taxon>Actinopolysporales</taxon>
        <taxon>Actinopolysporaceae</taxon>
        <taxon>Haloactinomyces</taxon>
    </lineage>
</organism>
<keyword evidence="2" id="KW-0472">Membrane</keyword>
<evidence type="ECO:0000256" key="2">
    <source>
        <dbReference type="SAM" id="Phobius"/>
    </source>
</evidence>
<protein>
    <submittedName>
        <fullName evidence="3">Uncharacterized protein</fullName>
    </submittedName>
</protein>
<gene>
    <name evidence="3" type="ORF">JOF55_001252</name>
</gene>
<name>A0AAE3Z9Z7_9ACTN</name>
<sequence>MLLAQFLTPDTGILVLTFLGGLVLATLVFWPILHRAKHSGGAERGAVRSGGEGRHALNRRGTTKPARAVNTTSKHSVRPTHPTASAQSTDSAAQASTASAMRSVPSEGAEPSQADPHEPQAIATEANPPAQRSEEPVDLPELPSDLFRQHHAAHFERVRERANRLRTELTER</sequence>
<comment type="caution">
    <text evidence="3">The sequence shown here is derived from an EMBL/GenBank/DDBJ whole genome shotgun (WGS) entry which is preliminary data.</text>
</comment>
<keyword evidence="2" id="KW-0812">Transmembrane</keyword>
<feature type="transmembrane region" description="Helical" evidence="2">
    <location>
        <begin position="12"/>
        <end position="33"/>
    </location>
</feature>
<feature type="compositionally biased region" description="Low complexity" evidence="1">
    <location>
        <begin position="83"/>
        <end position="100"/>
    </location>
</feature>
<keyword evidence="2" id="KW-1133">Transmembrane helix</keyword>
<accession>A0AAE3Z9Z7</accession>
<proteinExistence type="predicted"/>
<dbReference type="AlphaFoldDB" id="A0AAE3Z9Z7"/>
<dbReference type="Proteomes" id="UP001180845">
    <property type="component" value="Unassembled WGS sequence"/>
</dbReference>
<evidence type="ECO:0000313" key="4">
    <source>
        <dbReference type="Proteomes" id="UP001180845"/>
    </source>
</evidence>
<evidence type="ECO:0000313" key="3">
    <source>
        <dbReference type="EMBL" id="MDR7301071.1"/>
    </source>
</evidence>
<reference evidence="3" key="1">
    <citation type="submission" date="2023-07" db="EMBL/GenBank/DDBJ databases">
        <title>Sequencing the genomes of 1000 actinobacteria strains.</title>
        <authorList>
            <person name="Klenk H.-P."/>
        </authorList>
    </citation>
    <scope>NUCLEOTIDE SEQUENCE</scope>
    <source>
        <strain evidence="3">DSM 45977</strain>
    </source>
</reference>
<evidence type="ECO:0000256" key="1">
    <source>
        <dbReference type="SAM" id="MobiDB-lite"/>
    </source>
</evidence>